<dbReference type="OrthoDB" id="185994at2759"/>
<dbReference type="Proteomes" id="UP000019335">
    <property type="component" value="Chromosome 7"/>
</dbReference>
<feature type="transmembrane region" description="Helical" evidence="8">
    <location>
        <begin position="172"/>
        <end position="190"/>
    </location>
</feature>
<comment type="subcellular location">
    <subcellularLocation>
        <location evidence="1">Membrane</location>
        <topology evidence="1">Multi-pass membrane protein</topology>
    </subcellularLocation>
</comment>
<feature type="transmembrane region" description="Helical" evidence="8">
    <location>
        <begin position="696"/>
        <end position="719"/>
    </location>
</feature>
<reference evidence="9 10" key="1">
    <citation type="journal article" date="2014" name="Mol. Plant">
        <title>Chromosome Scale Genome Assembly and Transcriptome Profiling of Nannochloropsis gaditana in Nitrogen Depletion.</title>
        <authorList>
            <person name="Corteggiani Carpinelli E."/>
            <person name="Telatin A."/>
            <person name="Vitulo N."/>
            <person name="Forcato C."/>
            <person name="D'Angelo M."/>
            <person name="Schiavon R."/>
            <person name="Vezzi A."/>
            <person name="Giacometti G.M."/>
            <person name="Morosinotto T."/>
            <person name="Valle G."/>
        </authorList>
    </citation>
    <scope>NUCLEOTIDE SEQUENCE [LARGE SCALE GENOMIC DNA]</scope>
    <source>
        <strain evidence="9 10">B-31</strain>
    </source>
</reference>
<feature type="transmembrane region" description="Helical" evidence="8">
    <location>
        <begin position="835"/>
        <end position="856"/>
    </location>
</feature>
<comment type="caution">
    <text evidence="9">The sequence shown here is derived from an EMBL/GenBank/DDBJ whole genome shotgun (WGS) entry which is preliminary data.</text>
</comment>
<evidence type="ECO:0000256" key="6">
    <source>
        <dbReference type="ARBA" id="ARBA00023136"/>
    </source>
</evidence>
<dbReference type="GO" id="GO:0016758">
    <property type="term" value="F:hexosyltransferase activity"/>
    <property type="evidence" value="ECO:0007669"/>
    <property type="project" value="TreeGrafter"/>
</dbReference>
<keyword evidence="5 8" id="KW-1133">Transmembrane helix</keyword>
<dbReference type="PANTHER" id="PTHR43867">
    <property type="entry name" value="CELLULOSE SYNTHASE CATALYTIC SUBUNIT A [UDP-FORMING]"/>
    <property type="match status" value="1"/>
</dbReference>
<feature type="transmembrane region" description="Helical" evidence="8">
    <location>
        <begin position="764"/>
        <end position="786"/>
    </location>
</feature>
<keyword evidence="4 8" id="KW-0812">Transmembrane</keyword>
<feature type="transmembrane region" description="Helical" evidence="8">
    <location>
        <begin position="227"/>
        <end position="248"/>
    </location>
</feature>
<feature type="compositionally biased region" description="Acidic residues" evidence="7">
    <location>
        <begin position="137"/>
        <end position="146"/>
    </location>
</feature>
<feature type="compositionally biased region" description="Acidic residues" evidence="7">
    <location>
        <begin position="18"/>
        <end position="30"/>
    </location>
</feature>
<dbReference type="AlphaFoldDB" id="W7U2Z4"/>
<proteinExistence type="predicted"/>
<evidence type="ECO:0000256" key="2">
    <source>
        <dbReference type="ARBA" id="ARBA00022676"/>
    </source>
</evidence>
<accession>W7U2Z4</accession>
<feature type="transmembrane region" description="Helical" evidence="8">
    <location>
        <begin position="731"/>
        <end position="752"/>
    </location>
</feature>
<evidence type="ECO:0000256" key="3">
    <source>
        <dbReference type="ARBA" id="ARBA00022679"/>
    </source>
</evidence>
<evidence type="ECO:0000313" key="10">
    <source>
        <dbReference type="Proteomes" id="UP000019335"/>
    </source>
</evidence>
<organism evidence="9 10">
    <name type="scientific">Nannochloropsis gaditana</name>
    <dbReference type="NCBI Taxonomy" id="72520"/>
    <lineage>
        <taxon>Eukaryota</taxon>
        <taxon>Sar</taxon>
        <taxon>Stramenopiles</taxon>
        <taxon>Ochrophyta</taxon>
        <taxon>Eustigmatophyceae</taxon>
        <taxon>Eustigmatales</taxon>
        <taxon>Monodopsidaceae</taxon>
        <taxon>Nannochloropsis</taxon>
    </lineage>
</organism>
<sequence length="900" mass="101071">MVRRNTDNNIAMSSPMQETDETEIDADEEGYGCSRIEEVMLEDESERDRAGVLKLSPRNSAPIAPPPGKKRAAPQQSRAAGGSSSLAPSSSSEHNSSHAGKSDNAKEKPGTSAVSAEMMRVAFAGWNEADVGPTDSPVEEDIESADDVQSYRSSYPDPQAQKLLLSGRINQLIAILNIGFGLVYLCWRVFRSMNPKHDWHDWAPVGAYFIDPEDPERAWSLKEEFKYNWFCWLLFVAEIFFMVSVWLGHASRCFPSKRTKCTMDELVDIDYELSERTAVCVVIPTRGESLNILREVILNAMSLNLWPGLLDVRKNARLVVVDDRRRAEVLLLIALCYRFAALFCNNRKVRTQLKLEGRAGMSLAAFYDHYLACTAGFGQTYADSFIDIFSIADMIHKMCKDDCIPPEWDGLELPSGTRIEPKQTQTDLSKVPRLREDFADVRSILTLVYFSRPSNEFPASCPVAGMLNSLLFPEDPADANILGMARYMVVNDPRHALQTEFLQRTMPYFFRPVADTEMGTVEYEECQDVAFVQVALRVKKADKFDTDPLSNRDLILQDIINIGRDGVGGAMAKSNGCMYRIDVLKSGKNVRGRSVVSEEDPTQLLGKGLGFSTLTRCEWLPTSVELFHRGFRSVYVNEIDETLSLCFHETPRLTGRVEEVFDIHLSATEVLVRDPLGLLKARYTTRMHRLFVMEDLWQGFFMAMGIELLLLCAVLYSYLWRTPFYTHGIEVLFFFLPYYFTAALPTAAALNWKRTPPDPAFRSVQLSFATAFVPFVVYIGSGLAEMSRVVCSRSGRRQFSVEGCPTWPLYMTLVLLLASMVVTFINWARGNFRHAGLWVTSVVMLACAISMILPTAMRGVKFHGIPSFYLRYAALAVVLVVVAFWQGAGVEDPRAPPSAA</sequence>
<feature type="compositionally biased region" description="Low complexity" evidence="7">
    <location>
        <begin position="73"/>
        <end position="99"/>
    </location>
</feature>
<feature type="transmembrane region" description="Helical" evidence="8">
    <location>
        <begin position="807"/>
        <end position="829"/>
    </location>
</feature>
<gene>
    <name evidence="9" type="ORF">Naga_100038g33</name>
</gene>
<dbReference type="InterPro" id="IPR050321">
    <property type="entry name" value="Glycosyltr_2/OpgH_subfam"/>
</dbReference>
<feature type="region of interest" description="Disordered" evidence="7">
    <location>
        <begin position="129"/>
        <end position="154"/>
    </location>
</feature>
<evidence type="ECO:0000256" key="8">
    <source>
        <dbReference type="SAM" id="Phobius"/>
    </source>
</evidence>
<keyword evidence="3" id="KW-0808">Transferase</keyword>
<protein>
    <submittedName>
        <fullName evidence="9">Cellulose synthase (Udp-forming) family gt2</fullName>
    </submittedName>
</protein>
<keyword evidence="10" id="KW-1185">Reference proteome</keyword>
<dbReference type="PANTHER" id="PTHR43867:SF2">
    <property type="entry name" value="CELLULOSE SYNTHASE CATALYTIC SUBUNIT A [UDP-FORMING]"/>
    <property type="match status" value="1"/>
</dbReference>
<evidence type="ECO:0000313" key="9">
    <source>
        <dbReference type="EMBL" id="EWM27236.1"/>
    </source>
</evidence>
<feature type="compositionally biased region" description="Polar residues" evidence="7">
    <location>
        <begin position="7"/>
        <end position="17"/>
    </location>
</feature>
<evidence type="ECO:0000256" key="1">
    <source>
        <dbReference type="ARBA" id="ARBA00004141"/>
    </source>
</evidence>
<evidence type="ECO:0000256" key="7">
    <source>
        <dbReference type="SAM" id="MobiDB-lite"/>
    </source>
</evidence>
<dbReference type="GO" id="GO:0005886">
    <property type="term" value="C:plasma membrane"/>
    <property type="evidence" value="ECO:0007669"/>
    <property type="project" value="TreeGrafter"/>
</dbReference>
<dbReference type="Gene3D" id="3.90.550.10">
    <property type="entry name" value="Spore Coat Polysaccharide Biosynthesis Protein SpsA, Chain A"/>
    <property type="match status" value="1"/>
</dbReference>
<keyword evidence="2" id="KW-0328">Glycosyltransferase</keyword>
<keyword evidence="6 8" id="KW-0472">Membrane</keyword>
<name>W7U2Z4_9STRA</name>
<feature type="compositionally biased region" description="Basic and acidic residues" evidence="7">
    <location>
        <begin position="100"/>
        <end position="109"/>
    </location>
</feature>
<evidence type="ECO:0000256" key="4">
    <source>
        <dbReference type="ARBA" id="ARBA00022692"/>
    </source>
</evidence>
<evidence type="ECO:0000256" key="5">
    <source>
        <dbReference type="ARBA" id="ARBA00022989"/>
    </source>
</evidence>
<dbReference type="InterPro" id="IPR029044">
    <property type="entry name" value="Nucleotide-diphossugar_trans"/>
</dbReference>
<feature type="transmembrane region" description="Helical" evidence="8">
    <location>
        <begin position="868"/>
        <end position="888"/>
    </location>
</feature>
<feature type="region of interest" description="Disordered" evidence="7">
    <location>
        <begin position="1"/>
        <end position="113"/>
    </location>
</feature>
<dbReference type="EMBL" id="AZIL01000516">
    <property type="protein sequence ID" value="EWM27236.1"/>
    <property type="molecule type" value="Genomic_DNA"/>
</dbReference>